<protein>
    <submittedName>
        <fullName evidence="1">Uncharacterized protein</fullName>
    </submittedName>
</protein>
<name>A0AAE3KYF8_9EURY</name>
<dbReference type="EMBL" id="JTEO01000004">
    <property type="protein sequence ID" value="MCQ6962974.1"/>
    <property type="molecule type" value="Genomic_DNA"/>
</dbReference>
<evidence type="ECO:0000313" key="2">
    <source>
        <dbReference type="Proteomes" id="UP001206983"/>
    </source>
</evidence>
<comment type="caution">
    <text evidence="1">The sequence shown here is derived from an EMBL/GenBank/DDBJ whole genome shotgun (WGS) entry which is preliminary data.</text>
</comment>
<sequence length="293" mass="33589">MTSIADIIPLWSKGINFKAYSIDKNLEYDQIEKTLKQFNGNLKEQKEGWLTDYPYINDGKTISFVYTRFVNDSKASRVVNYNVQVPDSVGCYFYKDKKILIVSTASDSKINGLVRKKMFSAINILAEPKSVEYSTDFLFWLAYKHDIEGMKITNHLKVESVKAISSEFEKTNLSGAVSSNSNVTDHIQAQIMLAIYGFVNGAEVTFNHKDAKYSFKISADGRISAGIPSTVENKEDKAQFALMIHSILQETYKIYEMDKDSVKWEEKKKHYRCNKLDKCSKSIQDFKKQMMNN</sequence>
<dbReference type="Proteomes" id="UP001206983">
    <property type="component" value="Unassembled WGS sequence"/>
</dbReference>
<accession>A0AAE3KYF8</accession>
<organism evidence="1 2">
    <name type="scientific">Methanolobus chelungpuianus</name>
    <dbReference type="NCBI Taxonomy" id="502115"/>
    <lineage>
        <taxon>Archaea</taxon>
        <taxon>Methanobacteriati</taxon>
        <taxon>Methanobacteriota</taxon>
        <taxon>Stenosarchaea group</taxon>
        <taxon>Methanomicrobia</taxon>
        <taxon>Methanosarcinales</taxon>
        <taxon>Methanosarcinaceae</taxon>
        <taxon>Methanolobus</taxon>
    </lineage>
</organism>
<dbReference type="AlphaFoldDB" id="A0AAE3KYF8"/>
<evidence type="ECO:0000313" key="1">
    <source>
        <dbReference type="EMBL" id="MCQ6962974.1"/>
    </source>
</evidence>
<keyword evidence="2" id="KW-1185">Reference proteome</keyword>
<proteinExistence type="predicted"/>
<gene>
    <name evidence="1" type="ORF">PV02_07890</name>
</gene>
<reference evidence="1 2" key="1">
    <citation type="journal article" date="2011" name="Appl. Environ. Microbiol.">
        <title>Methanogenic archaea isolated from Taiwan's Chelungpu fault.</title>
        <authorList>
            <person name="Wu S.Y."/>
            <person name="Lai M.C."/>
        </authorList>
    </citation>
    <scope>NUCLEOTIDE SEQUENCE [LARGE SCALE GENOMIC DNA]</scope>
    <source>
        <strain evidence="1 2">St545Mb</strain>
    </source>
</reference>
<dbReference type="RefSeq" id="WP_256622851.1">
    <property type="nucleotide sequence ID" value="NZ_JTEO01000004.1"/>
</dbReference>